<feature type="domain" description="Orc1-like AAA ATPase" evidence="1">
    <location>
        <begin position="49"/>
        <end position="181"/>
    </location>
</feature>
<dbReference type="InterPro" id="IPR041664">
    <property type="entry name" value="AAA_16"/>
</dbReference>
<dbReference type="AlphaFoldDB" id="A0A101SJW9"/>
<dbReference type="Pfam" id="PF13191">
    <property type="entry name" value="AAA_16"/>
    <property type="match status" value="1"/>
</dbReference>
<evidence type="ECO:0000259" key="1">
    <source>
        <dbReference type="Pfam" id="PF13191"/>
    </source>
</evidence>
<dbReference type="SUPFAM" id="SSF52540">
    <property type="entry name" value="P-loop containing nucleoside triphosphate hydrolases"/>
    <property type="match status" value="1"/>
</dbReference>
<comment type="caution">
    <text evidence="2">The sequence shown here is derived from an EMBL/GenBank/DDBJ whole genome shotgun (WGS) entry which is preliminary data.</text>
</comment>
<organism evidence="2 3">
    <name type="scientific">Streptomyces griseoruber</name>
    <dbReference type="NCBI Taxonomy" id="1943"/>
    <lineage>
        <taxon>Bacteria</taxon>
        <taxon>Bacillati</taxon>
        <taxon>Actinomycetota</taxon>
        <taxon>Actinomycetes</taxon>
        <taxon>Kitasatosporales</taxon>
        <taxon>Streptomycetaceae</taxon>
        <taxon>Streptomyces</taxon>
    </lineage>
</organism>
<dbReference type="RefSeq" id="WP_055636889.1">
    <property type="nucleotide sequence ID" value="NZ_JBIRRP010000026.1"/>
</dbReference>
<dbReference type="PANTHER" id="PTHR47691">
    <property type="entry name" value="REGULATOR-RELATED"/>
    <property type="match status" value="1"/>
</dbReference>
<dbReference type="PANTHER" id="PTHR47691:SF3">
    <property type="entry name" value="HTH-TYPE TRANSCRIPTIONAL REGULATOR RV0890C-RELATED"/>
    <property type="match status" value="1"/>
</dbReference>
<dbReference type="InterPro" id="IPR027417">
    <property type="entry name" value="P-loop_NTPase"/>
</dbReference>
<reference evidence="2 3" key="1">
    <citation type="submission" date="2015-10" db="EMBL/GenBank/DDBJ databases">
        <title>Draft genome sequence of Streptomyces griseoruber DSM 40281, type strain for the species Streptomyces griseoruber.</title>
        <authorList>
            <person name="Ruckert C."/>
            <person name="Winkler A."/>
            <person name="Kalinowski J."/>
            <person name="Kampfer P."/>
            <person name="Glaeser S."/>
        </authorList>
    </citation>
    <scope>NUCLEOTIDE SEQUENCE [LARGE SCALE GENOMIC DNA]</scope>
    <source>
        <strain evidence="2 3">DSM 40281</strain>
    </source>
</reference>
<proteinExistence type="predicted"/>
<dbReference type="OrthoDB" id="3349744at2"/>
<dbReference type="PRINTS" id="PR00364">
    <property type="entry name" value="DISEASERSIST"/>
</dbReference>
<evidence type="ECO:0000313" key="2">
    <source>
        <dbReference type="EMBL" id="KUN75534.1"/>
    </source>
</evidence>
<protein>
    <recommendedName>
        <fullName evidence="1">Orc1-like AAA ATPase domain-containing protein</fullName>
    </recommendedName>
</protein>
<dbReference type="Proteomes" id="UP000052982">
    <property type="component" value="Unassembled WGS sequence"/>
</dbReference>
<dbReference type="STRING" id="1943.AQJ64_41985"/>
<dbReference type="EMBL" id="LMWW01000077">
    <property type="protein sequence ID" value="KUN75534.1"/>
    <property type="molecule type" value="Genomic_DNA"/>
</dbReference>
<keyword evidence="3" id="KW-1185">Reference proteome</keyword>
<dbReference type="Gene3D" id="3.40.50.300">
    <property type="entry name" value="P-loop containing nucleotide triphosphate hydrolases"/>
    <property type="match status" value="1"/>
</dbReference>
<evidence type="ECO:0000313" key="3">
    <source>
        <dbReference type="Proteomes" id="UP000052982"/>
    </source>
</evidence>
<name>A0A101SJW9_9ACTN</name>
<gene>
    <name evidence="2" type="ORF">AQJ64_41985</name>
</gene>
<accession>A0A101SJW9</accession>
<sequence length="291" mass="31199">MADEYGNVSNAISGGVFFHEVIQGRDITVVLPPKVTPALSGLPAPSPTFTGRDAHIEELLHALSPCEEQQEVRQPSRIAVAGLAGVGKTELVVQVAARALHEPDWFSGGVLFIDLLGYDPERRLSPERALDGFLHALGISGEHIPDGLQNLQRLYRSVLAALAHEGRRILVVVDNASSADQVAPLLPTDGMTAVLITSRHTLDIDARLHDLNVLDTDASIVLLHQALLQTRGPTDTRVQDAPEAAAAIANLCAGLPLALRIATALLAIRRQRVSVRPSPRAQEPVPVPLRQ</sequence>